<evidence type="ECO:0000313" key="3">
    <source>
        <dbReference type="Proteomes" id="UP000039865"/>
    </source>
</evidence>
<dbReference type="Proteomes" id="UP000039865">
    <property type="component" value="Unassembled WGS sequence"/>
</dbReference>
<keyword evidence="1" id="KW-0175">Coiled coil</keyword>
<dbReference type="OrthoDB" id="159675at2759"/>
<dbReference type="InParanoid" id="A0A078B4N3"/>
<name>A0A078B4N3_STYLE</name>
<evidence type="ECO:0000313" key="2">
    <source>
        <dbReference type="EMBL" id="CDW88187.1"/>
    </source>
</evidence>
<keyword evidence="3" id="KW-1185">Reference proteome</keyword>
<feature type="coiled-coil region" evidence="1">
    <location>
        <begin position="112"/>
        <end position="174"/>
    </location>
</feature>
<evidence type="ECO:0000256" key="1">
    <source>
        <dbReference type="SAM" id="Coils"/>
    </source>
</evidence>
<proteinExistence type="predicted"/>
<gene>
    <name evidence="2" type="primary">Contig11559.g12369</name>
    <name evidence="2" type="ORF">STYLEM_17305</name>
</gene>
<dbReference type="AlphaFoldDB" id="A0A078B4N3"/>
<dbReference type="EMBL" id="CCKQ01016316">
    <property type="protein sequence ID" value="CDW88187.1"/>
    <property type="molecule type" value="Genomic_DNA"/>
</dbReference>
<sequence length="676" mass="77717">MGTRLYEEFMKKLKVPPVQRFNKKQENKEIVIAIPLKGGTGQPEELDDNFVKVIQYEYAVRYLEQIGIEPNSKNIANLLKTAPLSSCEFSPGWNNSGWLADILYIYPNKVKKQSFENNREAILQMKEQQNKNNNLNSTNEIDPLASMLLNPQLNQDQKENKDSLNNVANAKQKAMSIYEMNVNRFQQFHDESIKKYNQWIKKRQDQNVETLKRDIESKKKNEMNLDLDYWKKKFLYPYALDTGPLKLNESSVGQVSADDIAQQQKIMEKLGKTKNFNILETNALQFPLSQIQNKEEYLSELQAPIQITIEQIIMDMFKYTKDFPIKVIPHITEGKEINDVIHNYKKTKSSAQINASGTQNNNTIIQKQSAFSLLQNAQLKKNNLALEQNKPNLNFEDIMKSLKEIQSEKIARLIGLASHLVYWSVFGHINQLPLDSYHKKLLFISIAQTQSELESKYTGKRVFSTFIMPMIILAIAMKLINDVITHILDPNLYYSRFSFLESGMEAINIKYEKSKTSTLPKIRNKFYTRSALVQQLIPNPSEGKVRAIFGGNDKQSYGSLSTAAQSAQPGFRKRFNNNNEFASTQRETAQTAMVNNRKPRLNSYLTQKPSLGNLQAQNGGDEIDPSLELLNRVQMFQIAVNKINHNLEIRKKEPIFKLASNSSNTNTTGHMFQNKR</sequence>
<protein>
    <submittedName>
        <fullName evidence="2">Uncharacterized protein</fullName>
    </submittedName>
</protein>
<reference evidence="2 3" key="1">
    <citation type="submission" date="2014-06" db="EMBL/GenBank/DDBJ databases">
        <authorList>
            <person name="Swart Estienne"/>
        </authorList>
    </citation>
    <scope>NUCLEOTIDE SEQUENCE [LARGE SCALE GENOMIC DNA]</scope>
    <source>
        <strain evidence="2 3">130c</strain>
    </source>
</reference>
<accession>A0A078B4N3</accession>
<organism evidence="2 3">
    <name type="scientific">Stylonychia lemnae</name>
    <name type="common">Ciliate</name>
    <dbReference type="NCBI Taxonomy" id="5949"/>
    <lineage>
        <taxon>Eukaryota</taxon>
        <taxon>Sar</taxon>
        <taxon>Alveolata</taxon>
        <taxon>Ciliophora</taxon>
        <taxon>Intramacronucleata</taxon>
        <taxon>Spirotrichea</taxon>
        <taxon>Stichotrichia</taxon>
        <taxon>Sporadotrichida</taxon>
        <taxon>Oxytrichidae</taxon>
        <taxon>Stylonychinae</taxon>
        <taxon>Stylonychia</taxon>
    </lineage>
</organism>